<reference evidence="2 3" key="1">
    <citation type="journal article" date="2018" name="MBio">
        <title>Comparative Genomics Reveals the Core Gene Toolbox for the Fungus-Insect Symbiosis.</title>
        <authorList>
            <person name="Wang Y."/>
            <person name="Stata M."/>
            <person name="Wang W."/>
            <person name="Stajich J.E."/>
            <person name="White M.M."/>
            <person name="Moncalvo J.M."/>
        </authorList>
    </citation>
    <scope>NUCLEOTIDE SEQUENCE [LARGE SCALE GENOMIC DNA]</scope>
    <source>
        <strain evidence="2 3">SC-DP-2</strain>
    </source>
</reference>
<evidence type="ECO:0000313" key="2">
    <source>
        <dbReference type="EMBL" id="PVV00983.1"/>
    </source>
</evidence>
<accession>A0A2T9Z8Q8</accession>
<evidence type="ECO:0000313" key="3">
    <source>
        <dbReference type="Proteomes" id="UP000245609"/>
    </source>
</evidence>
<protein>
    <recommendedName>
        <fullName evidence="4">Carbohydrate-binding module family 19 domain-containing protein</fullName>
    </recommendedName>
</protein>
<keyword evidence="3" id="KW-1185">Reference proteome</keyword>
<gene>
    <name evidence="2" type="ORF">BB560_004616</name>
</gene>
<feature type="signal peptide" evidence="1">
    <location>
        <begin position="1"/>
        <end position="22"/>
    </location>
</feature>
<dbReference type="AlphaFoldDB" id="A0A2T9Z8Q8"/>
<dbReference type="EMBL" id="MBFS01001461">
    <property type="protein sequence ID" value="PVV00983.1"/>
    <property type="molecule type" value="Genomic_DNA"/>
</dbReference>
<sequence>MRTSIGYLFMAFAGMLYTGVSAQGCKDGESRCVKLSGEGDTYSECIEGVIVQKSCESGTKCFNSGPSAAMCKYFFK</sequence>
<comment type="caution">
    <text evidence="2">The sequence shown here is derived from an EMBL/GenBank/DDBJ whole genome shotgun (WGS) entry which is preliminary data.</text>
</comment>
<evidence type="ECO:0008006" key="4">
    <source>
        <dbReference type="Google" id="ProtNLM"/>
    </source>
</evidence>
<keyword evidence="1" id="KW-0732">Signal</keyword>
<dbReference type="OrthoDB" id="10450213at2759"/>
<feature type="chain" id="PRO_5015415571" description="Carbohydrate-binding module family 19 domain-containing protein" evidence="1">
    <location>
        <begin position="23"/>
        <end position="76"/>
    </location>
</feature>
<organism evidence="2 3">
    <name type="scientific">Smittium megazygosporum</name>
    <dbReference type="NCBI Taxonomy" id="133381"/>
    <lineage>
        <taxon>Eukaryota</taxon>
        <taxon>Fungi</taxon>
        <taxon>Fungi incertae sedis</taxon>
        <taxon>Zoopagomycota</taxon>
        <taxon>Kickxellomycotina</taxon>
        <taxon>Harpellomycetes</taxon>
        <taxon>Harpellales</taxon>
        <taxon>Legeriomycetaceae</taxon>
        <taxon>Smittium</taxon>
    </lineage>
</organism>
<proteinExistence type="predicted"/>
<dbReference type="Proteomes" id="UP000245609">
    <property type="component" value="Unassembled WGS sequence"/>
</dbReference>
<dbReference type="PROSITE" id="PS51257">
    <property type="entry name" value="PROKAR_LIPOPROTEIN"/>
    <property type="match status" value="1"/>
</dbReference>
<name>A0A2T9Z8Q8_9FUNG</name>
<evidence type="ECO:0000256" key="1">
    <source>
        <dbReference type="SAM" id="SignalP"/>
    </source>
</evidence>